<evidence type="ECO:0000256" key="1">
    <source>
        <dbReference type="ARBA" id="ARBA00023125"/>
    </source>
</evidence>
<dbReference type="PANTHER" id="PTHR43280:SF2">
    <property type="entry name" value="HTH-TYPE TRANSCRIPTIONAL REGULATOR EXSA"/>
    <property type="match status" value="1"/>
</dbReference>
<dbReference type="InterPro" id="IPR018060">
    <property type="entry name" value="HTH_AraC"/>
</dbReference>
<dbReference type="RefSeq" id="WP_218092686.1">
    <property type="nucleotide sequence ID" value="NZ_CAJVAS010000011.1"/>
</dbReference>
<proteinExistence type="predicted"/>
<dbReference type="AlphaFoldDB" id="A0A916K1K5"/>
<evidence type="ECO:0000313" key="3">
    <source>
        <dbReference type="EMBL" id="CAG7627455.1"/>
    </source>
</evidence>
<dbReference type="PANTHER" id="PTHR43280">
    <property type="entry name" value="ARAC-FAMILY TRANSCRIPTIONAL REGULATOR"/>
    <property type="match status" value="1"/>
</dbReference>
<dbReference type="GO" id="GO:0043565">
    <property type="term" value="F:sequence-specific DNA binding"/>
    <property type="evidence" value="ECO:0007669"/>
    <property type="project" value="InterPro"/>
</dbReference>
<accession>A0A916K1K5</accession>
<reference evidence="3" key="1">
    <citation type="submission" date="2021-06" db="EMBL/GenBank/DDBJ databases">
        <authorList>
            <person name="Criscuolo A."/>
        </authorList>
    </citation>
    <scope>NUCLEOTIDE SEQUENCE</scope>
    <source>
        <strain evidence="3">CIP111600</strain>
    </source>
</reference>
<comment type="caution">
    <text evidence="3">The sequence shown here is derived from an EMBL/GenBank/DDBJ whole genome shotgun (WGS) entry which is preliminary data.</text>
</comment>
<dbReference type="EMBL" id="CAJVAS010000011">
    <property type="protein sequence ID" value="CAG7627455.1"/>
    <property type="molecule type" value="Genomic_DNA"/>
</dbReference>
<dbReference type="Pfam" id="PF02311">
    <property type="entry name" value="AraC_binding"/>
    <property type="match status" value="1"/>
</dbReference>
<dbReference type="Proteomes" id="UP000693672">
    <property type="component" value="Unassembled WGS sequence"/>
</dbReference>
<keyword evidence="1" id="KW-0238">DNA-binding</keyword>
<dbReference type="GO" id="GO:0003700">
    <property type="term" value="F:DNA-binding transcription factor activity"/>
    <property type="evidence" value="ECO:0007669"/>
    <property type="project" value="InterPro"/>
</dbReference>
<dbReference type="SMART" id="SM00342">
    <property type="entry name" value="HTH_ARAC"/>
    <property type="match status" value="1"/>
</dbReference>
<name>A0A916K1K5_9BACL</name>
<sequence length="280" mass="32437">MNAIQLADHLHRSAFSISFAGNTILPAGTYNEPYVHGIHSLHYIVSGRGTYVMNGVEHAIGAGKVMIFVPDTLFEWRIAKTEDVEIYHIRYDYQMVFKDKQHWLMQPPGDGLASLRGMLALERPQEVRMLFDKVFKLWKACDSLSQYRCDLAFRELWLLLAEQVRDQQYWSDTESAIQFTFEYITEHYRSPLTIEQLAKQAGISAGHYSREFKRLFGVGPKEHIIRVRINHAKELLVTTGLNLTDVAKRVGYDDEFYFSRVFKRITGMTPSSYAKQMRAQ</sequence>
<keyword evidence="4" id="KW-1185">Reference proteome</keyword>
<gene>
    <name evidence="3" type="primary">rhaR_47</name>
    <name evidence="3" type="ORF">PAESOLCIP111_02918</name>
</gene>
<dbReference type="PROSITE" id="PS01124">
    <property type="entry name" value="HTH_ARAC_FAMILY_2"/>
    <property type="match status" value="1"/>
</dbReference>
<organism evidence="3 4">
    <name type="scientific">Paenibacillus solanacearum</name>
    <dbReference type="NCBI Taxonomy" id="2048548"/>
    <lineage>
        <taxon>Bacteria</taxon>
        <taxon>Bacillati</taxon>
        <taxon>Bacillota</taxon>
        <taxon>Bacilli</taxon>
        <taxon>Bacillales</taxon>
        <taxon>Paenibacillaceae</taxon>
        <taxon>Paenibacillus</taxon>
    </lineage>
</organism>
<dbReference type="InterPro" id="IPR003313">
    <property type="entry name" value="AraC-bd"/>
</dbReference>
<dbReference type="Pfam" id="PF12833">
    <property type="entry name" value="HTH_18"/>
    <property type="match status" value="1"/>
</dbReference>
<evidence type="ECO:0000259" key="2">
    <source>
        <dbReference type="PROSITE" id="PS01124"/>
    </source>
</evidence>
<protein>
    <submittedName>
        <fullName evidence="3">HTH-type transcriptional activator RhaR</fullName>
    </submittedName>
</protein>
<evidence type="ECO:0000313" key="4">
    <source>
        <dbReference type="Proteomes" id="UP000693672"/>
    </source>
</evidence>
<feature type="domain" description="HTH araC/xylS-type" evidence="2">
    <location>
        <begin position="178"/>
        <end position="276"/>
    </location>
</feature>